<dbReference type="InterPro" id="IPR002350">
    <property type="entry name" value="Kazal_dom"/>
</dbReference>
<evidence type="ECO:0000256" key="10">
    <source>
        <dbReference type="ARBA" id="ARBA00023157"/>
    </source>
</evidence>
<feature type="chain" id="PRO_5040382876" description="Reversion-inducing cysteine-rich protein with Kazal motifs" evidence="15">
    <location>
        <begin position="34"/>
        <end position="962"/>
    </location>
</feature>
<dbReference type="GO" id="GO:0016055">
    <property type="term" value="P:Wnt signaling pathway"/>
    <property type="evidence" value="ECO:0007669"/>
    <property type="project" value="UniProtKB-KW"/>
</dbReference>
<gene>
    <name evidence="17" type="ORF">BEMITA_LOCUS12196</name>
</gene>
<comment type="similarity">
    <text evidence="13">Belongs to the RECK family.</text>
</comment>
<evidence type="ECO:0000256" key="6">
    <source>
        <dbReference type="ARBA" id="ARBA00022729"/>
    </source>
</evidence>
<dbReference type="GO" id="GO:0008191">
    <property type="term" value="F:metalloendopeptidase inhibitor activity"/>
    <property type="evidence" value="ECO:0007669"/>
    <property type="project" value="InterPro"/>
</dbReference>
<dbReference type="GO" id="GO:0098552">
    <property type="term" value="C:side of membrane"/>
    <property type="evidence" value="ECO:0007669"/>
    <property type="project" value="UniProtKB-KW"/>
</dbReference>
<dbReference type="AlphaFoldDB" id="A0A9P0G2Z8"/>
<name>A0A9P0G2Z8_BEMTA</name>
<dbReference type="InterPro" id="IPR036058">
    <property type="entry name" value="Kazal_dom_sf"/>
</dbReference>
<keyword evidence="5" id="KW-0646">Protease inhibitor</keyword>
<keyword evidence="6 15" id="KW-0732">Signal</keyword>
<evidence type="ECO:0000256" key="2">
    <source>
        <dbReference type="ARBA" id="ARBA00022475"/>
    </source>
</evidence>
<dbReference type="Pfam" id="PF25028">
    <property type="entry name" value="FnI_RECK"/>
    <property type="match status" value="1"/>
</dbReference>
<dbReference type="SMART" id="SM00280">
    <property type="entry name" value="KAZAL"/>
    <property type="match status" value="3"/>
</dbReference>
<dbReference type="Pfam" id="PF07648">
    <property type="entry name" value="Kazal_2"/>
    <property type="match status" value="3"/>
</dbReference>
<evidence type="ECO:0000256" key="8">
    <source>
        <dbReference type="ARBA" id="ARBA00022900"/>
    </source>
</evidence>
<dbReference type="GO" id="GO:0004867">
    <property type="term" value="F:serine-type endopeptidase inhibitor activity"/>
    <property type="evidence" value="ECO:0007669"/>
    <property type="project" value="UniProtKB-KW"/>
</dbReference>
<keyword evidence="9" id="KW-0472">Membrane</keyword>
<proteinExistence type="inferred from homology"/>
<feature type="domain" description="Kazal-like" evidence="16">
    <location>
        <begin position="631"/>
        <end position="654"/>
    </location>
</feature>
<reference evidence="17" key="1">
    <citation type="submission" date="2021-12" db="EMBL/GenBank/DDBJ databases">
        <authorList>
            <person name="King R."/>
        </authorList>
    </citation>
    <scope>NUCLEOTIDE SEQUENCE</scope>
</reference>
<keyword evidence="7" id="KW-0677">Repeat</keyword>
<evidence type="ECO:0000256" key="14">
    <source>
        <dbReference type="ARBA" id="ARBA00073829"/>
    </source>
</evidence>
<evidence type="ECO:0000256" key="1">
    <source>
        <dbReference type="ARBA" id="ARBA00004609"/>
    </source>
</evidence>
<dbReference type="PANTHER" id="PTHR13487">
    <property type="entry name" value="SERINE PROTEASE INHIBITOR"/>
    <property type="match status" value="1"/>
</dbReference>
<comment type="subcellular location">
    <subcellularLocation>
        <location evidence="1">Cell membrane</location>
        <topology evidence="1">Lipid-anchor</topology>
        <topology evidence="1">GPI-anchor</topology>
    </subcellularLocation>
</comment>
<keyword evidence="8" id="KW-0722">Serine protease inhibitor</keyword>
<evidence type="ECO:0000256" key="11">
    <source>
        <dbReference type="ARBA" id="ARBA00023180"/>
    </source>
</evidence>
<dbReference type="Pfam" id="PF22961">
    <property type="entry name" value="RECK-like_N"/>
    <property type="match status" value="1"/>
</dbReference>
<dbReference type="Pfam" id="PF23298">
    <property type="entry name" value="FZ_RECK"/>
    <property type="match status" value="1"/>
</dbReference>
<dbReference type="InterPro" id="IPR056977">
    <property type="entry name" value="FnI_RECK"/>
</dbReference>
<dbReference type="SUPFAM" id="SSF100895">
    <property type="entry name" value="Kazal-type serine protease inhibitors"/>
    <property type="match status" value="3"/>
</dbReference>
<organism evidence="17 18">
    <name type="scientific">Bemisia tabaci</name>
    <name type="common">Sweetpotato whitefly</name>
    <name type="synonym">Aleurodes tabaci</name>
    <dbReference type="NCBI Taxonomy" id="7038"/>
    <lineage>
        <taxon>Eukaryota</taxon>
        <taxon>Metazoa</taxon>
        <taxon>Ecdysozoa</taxon>
        <taxon>Arthropoda</taxon>
        <taxon>Hexapoda</taxon>
        <taxon>Insecta</taxon>
        <taxon>Pterygota</taxon>
        <taxon>Neoptera</taxon>
        <taxon>Paraneoptera</taxon>
        <taxon>Hemiptera</taxon>
        <taxon>Sternorrhyncha</taxon>
        <taxon>Aleyrodoidea</taxon>
        <taxon>Aleyrodidae</taxon>
        <taxon>Aleyrodinae</taxon>
        <taxon>Bemisia</taxon>
    </lineage>
</organism>
<keyword evidence="18" id="KW-1185">Reference proteome</keyword>
<dbReference type="FunFam" id="3.30.60.30:FF:000011">
    <property type="entry name" value="reversion-inducing cysteine-rich protein with Kazal motifs isoform X1"/>
    <property type="match status" value="1"/>
</dbReference>
<keyword evidence="4" id="KW-0879">Wnt signaling pathway</keyword>
<evidence type="ECO:0000313" key="18">
    <source>
        <dbReference type="Proteomes" id="UP001152759"/>
    </source>
</evidence>
<dbReference type="GO" id="GO:0005886">
    <property type="term" value="C:plasma membrane"/>
    <property type="evidence" value="ECO:0007669"/>
    <property type="project" value="UniProtKB-SubCell"/>
</dbReference>
<dbReference type="EMBL" id="OU963868">
    <property type="protein sequence ID" value="CAH0776064.1"/>
    <property type="molecule type" value="Genomic_DNA"/>
</dbReference>
<evidence type="ECO:0000256" key="13">
    <source>
        <dbReference type="ARBA" id="ARBA00061636"/>
    </source>
</evidence>
<evidence type="ECO:0000256" key="12">
    <source>
        <dbReference type="ARBA" id="ARBA00023288"/>
    </source>
</evidence>
<evidence type="ECO:0000256" key="7">
    <source>
        <dbReference type="ARBA" id="ARBA00022737"/>
    </source>
</evidence>
<dbReference type="Pfam" id="PF25027">
    <property type="entry name" value="EGF1_RECK"/>
    <property type="match status" value="1"/>
</dbReference>
<keyword evidence="11" id="KW-0325">Glycoprotein</keyword>
<accession>A0A9P0G2Z8</accession>
<dbReference type="InterPro" id="IPR039016">
    <property type="entry name" value="RECK"/>
</dbReference>
<evidence type="ECO:0000256" key="9">
    <source>
        <dbReference type="ARBA" id="ARBA00023136"/>
    </source>
</evidence>
<evidence type="ECO:0000313" key="17">
    <source>
        <dbReference type="EMBL" id="CAH0776064.1"/>
    </source>
</evidence>
<keyword evidence="12" id="KW-0449">Lipoprotein</keyword>
<keyword evidence="10" id="KW-1015">Disulfide bond</keyword>
<dbReference type="Gene3D" id="3.30.60.30">
    <property type="match status" value="2"/>
</dbReference>
<dbReference type="InterPro" id="IPR056979">
    <property type="entry name" value="FZ_RECK"/>
</dbReference>
<keyword evidence="3" id="KW-0336">GPI-anchor</keyword>
<keyword evidence="2" id="KW-1003">Cell membrane</keyword>
<feature type="non-terminal residue" evidence="17">
    <location>
        <position position="962"/>
    </location>
</feature>
<dbReference type="InterPro" id="IPR056976">
    <property type="entry name" value="EGF1_RECK"/>
</dbReference>
<evidence type="ECO:0000256" key="4">
    <source>
        <dbReference type="ARBA" id="ARBA00022687"/>
    </source>
</evidence>
<evidence type="ECO:0000256" key="5">
    <source>
        <dbReference type="ARBA" id="ARBA00022690"/>
    </source>
</evidence>
<evidence type="ECO:0000256" key="3">
    <source>
        <dbReference type="ARBA" id="ARBA00022622"/>
    </source>
</evidence>
<dbReference type="Pfam" id="PF23332">
    <property type="entry name" value="CC4_RECK"/>
    <property type="match status" value="2"/>
</dbReference>
<dbReference type="PROSITE" id="PS00282">
    <property type="entry name" value="KAZAL_1"/>
    <property type="match status" value="1"/>
</dbReference>
<evidence type="ECO:0000259" key="16">
    <source>
        <dbReference type="PROSITE" id="PS00282"/>
    </source>
</evidence>
<dbReference type="Proteomes" id="UP001152759">
    <property type="component" value="Chromosome 7"/>
</dbReference>
<sequence>IRYDKTPAVAMFTRRAYFAHVLVLFLNSPLIFATLEGNCCSRAEGACRSACEQLSPSNFAADTQARLQRVADLENVCNPQLFHFWRCINGTLEEINKSPHWHGRPCCTFAQSERCKEACLSANSRSDLVSNCRYSDELALFTCVDRQKLGAECCSNARSLECEGACRAVFRSQLTPSHQVRMAVTEACSQNSPKVTHCLKNIIRVAPVANPHKYLHCCEKSTDSQCRESCRKSLRIKSTDHEIIDSLQEGGCGPPLLHLSSLPLWQCFMQKTEDKESNVDRTGLDAAKLHCCYRAVSPQCRRLCLETFSTEWTKSWENFDKECLSHTSEESLFYCLEEVEEPCELGCDGLSYCTNFNNRPTQLFRSCSNVADEAARYDVALWQQQGTLVLPGLQLPVKNISSCSPQAWKAVACTIQIKPCQRHSHINTICREDCFELLNRCLDWDRMPKGHSAAAVCNKLSSNSAGPCVSLQPFLEPSNALYPYRLDQLTTPCRGDPCPFGQVCSVNRNCRLGLHCPAYTCTPGCKLGEVSQYIVPEGSYVRIPAPSGQKGYLKICRCMSDGSIGKCQPMPYFPLEACWLGVKQIDHGAWFYMECNVCSCYAGEITCTKKQCDIPALGGHDFTYTSLPCNCARHYVPVCGRNGNTYPNSCLAKCAGLTDADFEFGQCESLNACDSKTCPEGETCVRARQVCLSLLHKPCKQYQCVNKREACSSLPKEHVCDTDGQEHHNICFLARYGKTLAYHGPCLHGCSNSGPVCGVDANTYVTECAAQAQYVAIDYRGPCTSVGLATTHRCARVVCPPLPIPDCVGITPPGACCPVCAGALRILYSQKQVDRALYALKEGAAMGSLTVSAVIRALDRLIQVAECSARGHLTIELDLMVLVIPVTPRPSALQLEACVREAEKLASLIHRGSPRILSELSLSALTEATVVHSEVTSAASLLVFPSCAAMLVAVLCAGKFLT</sequence>
<protein>
    <recommendedName>
        <fullName evidence="14">Reversion-inducing cysteine-rich protein with Kazal motifs</fullName>
    </recommendedName>
</protein>
<feature type="signal peptide" evidence="15">
    <location>
        <begin position="1"/>
        <end position="33"/>
    </location>
</feature>
<dbReference type="InterPro" id="IPR056978">
    <property type="entry name" value="CC4_RECK"/>
</dbReference>
<dbReference type="InterPro" id="IPR055110">
    <property type="entry name" value="RECK-like_N"/>
</dbReference>
<dbReference type="GO" id="GO:0030198">
    <property type="term" value="P:extracellular matrix organization"/>
    <property type="evidence" value="ECO:0007669"/>
    <property type="project" value="TreeGrafter"/>
</dbReference>
<evidence type="ECO:0000256" key="15">
    <source>
        <dbReference type="SAM" id="SignalP"/>
    </source>
</evidence>
<dbReference type="CDD" id="cd00104">
    <property type="entry name" value="KAZAL_FS"/>
    <property type="match status" value="1"/>
</dbReference>
<dbReference type="PANTHER" id="PTHR13487:SF3">
    <property type="entry name" value="REVERSION-INDUCING CYSTEINE-RICH PROTEIN WITH KAZAL MOTIFS"/>
    <property type="match status" value="1"/>
</dbReference>